<gene>
    <name evidence="1" type="ORF">ACFQV2_27615</name>
</gene>
<sequence length="262" mass="28159">MPVFPASGPDRLPAYGGLHFQHLSTRPAHAAHWLRSDVDRPAALATLADWLTALDADGPLPGVFAPDEPHRLAEWDAVTSLLTVLADEHPATVLTDWDPAHYQPILSRAVTTIPSQLTRQACLALLAHLRYLDATPPDGPDLLTVITTALRSSSAAVQRAAEHLLASATHLRGASLVPELLHRVRTTAHETLAWGYARLAATIAAGPQCPAPDRRAVRTLLRTGLNDPDRHLTFLTGVGADTDPLGIVRGNALNSELRKLAR</sequence>
<comment type="caution">
    <text evidence="1">The sequence shown here is derived from an EMBL/GenBank/DDBJ whole genome shotgun (WGS) entry which is preliminary data.</text>
</comment>
<dbReference type="InterPro" id="IPR011989">
    <property type="entry name" value="ARM-like"/>
</dbReference>
<dbReference type="SUPFAM" id="SSF48371">
    <property type="entry name" value="ARM repeat"/>
    <property type="match status" value="1"/>
</dbReference>
<dbReference type="Proteomes" id="UP001596512">
    <property type="component" value="Unassembled WGS sequence"/>
</dbReference>
<accession>A0ABW2TU62</accession>
<dbReference type="Gene3D" id="1.25.10.10">
    <property type="entry name" value="Leucine-rich Repeat Variant"/>
    <property type="match status" value="1"/>
</dbReference>
<proteinExistence type="predicted"/>
<dbReference type="InterPro" id="IPR016024">
    <property type="entry name" value="ARM-type_fold"/>
</dbReference>
<keyword evidence="2" id="KW-1185">Reference proteome</keyword>
<protein>
    <recommendedName>
        <fullName evidence="3">HEAT repeat-containing protein</fullName>
    </recommendedName>
</protein>
<dbReference type="EMBL" id="JBHTEY010000004">
    <property type="protein sequence ID" value="MFC7616664.1"/>
    <property type="molecule type" value="Genomic_DNA"/>
</dbReference>
<reference evidence="2" key="1">
    <citation type="journal article" date="2019" name="Int. J. Syst. Evol. Microbiol.">
        <title>The Global Catalogue of Microorganisms (GCM) 10K type strain sequencing project: providing services to taxonomists for standard genome sequencing and annotation.</title>
        <authorList>
            <consortium name="The Broad Institute Genomics Platform"/>
            <consortium name="The Broad Institute Genome Sequencing Center for Infectious Disease"/>
            <person name="Wu L."/>
            <person name="Ma J."/>
        </authorList>
    </citation>
    <scope>NUCLEOTIDE SEQUENCE [LARGE SCALE GENOMIC DNA]</scope>
    <source>
        <strain evidence="2">JCM 17695</strain>
    </source>
</reference>
<evidence type="ECO:0000313" key="1">
    <source>
        <dbReference type="EMBL" id="MFC7616664.1"/>
    </source>
</evidence>
<evidence type="ECO:0000313" key="2">
    <source>
        <dbReference type="Proteomes" id="UP001596512"/>
    </source>
</evidence>
<organism evidence="1 2">
    <name type="scientific">Actinokineospora soli</name>
    <dbReference type="NCBI Taxonomy" id="1048753"/>
    <lineage>
        <taxon>Bacteria</taxon>
        <taxon>Bacillati</taxon>
        <taxon>Actinomycetota</taxon>
        <taxon>Actinomycetes</taxon>
        <taxon>Pseudonocardiales</taxon>
        <taxon>Pseudonocardiaceae</taxon>
        <taxon>Actinokineospora</taxon>
    </lineage>
</organism>
<evidence type="ECO:0008006" key="3">
    <source>
        <dbReference type="Google" id="ProtNLM"/>
    </source>
</evidence>
<name>A0ABW2TU62_9PSEU</name>